<keyword evidence="3" id="KW-1185">Reference proteome</keyword>
<dbReference type="EMBL" id="BGPR01034110">
    <property type="protein sequence ID" value="GBO08327.1"/>
    <property type="molecule type" value="Genomic_DNA"/>
</dbReference>
<comment type="caution">
    <text evidence="2">The sequence shown here is derived from an EMBL/GenBank/DDBJ whole genome shotgun (WGS) entry which is preliminary data.</text>
</comment>
<organism evidence="2 3">
    <name type="scientific">Araneus ventricosus</name>
    <name type="common">Orbweaver spider</name>
    <name type="synonym">Epeira ventricosa</name>
    <dbReference type="NCBI Taxonomy" id="182803"/>
    <lineage>
        <taxon>Eukaryota</taxon>
        <taxon>Metazoa</taxon>
        <taxon>Ecdysozoa</taxon>
        <taxon>Arthropoda</taxon>
        <taxon>Chelicerata</taxon>
        <taxon>Arachnida</taxon>
        <taxon>Araneae</taxon>
        <taxon>Araneomorphae</taxon>
        <taxon>Entelegynae</taxon>
        <taxon>Araneoidea</taxon>
        <taxon>Araneidae</taxon>
        <taxon>Araneus</taxon>
    </lineage>
</organism>
<evidence type="ECO:0000313" key="3">
    <source>
        <dbReference type="Proteomes" id="UP000499080"/>
    </source>
</evidence>
<dbReference type="AlphaFoldDB" id="A0A4Y2U9V6"/>
<dbReference type="Proteomes" id="UP000499080">
    <property type="component" value="Unassembled WGS sequence"/>
</dbReference>
<sequence length="143" mass="15778">MLQKQNTAVRETQANVHVNEDELCRNGKTIATIDPNIEDVSDDINFKLNSVLDTVSNLDNGNIMSFGNEILDAILSNSNKDKVNQSYNALGDGVQDRIEPSGNTSMPSSNNANSERLRSPTNKISLLFAPLKKKLVSWRVPPH</sequence>
<feature type="region of interest" description="Disordered" evidence="1">
    <location>
        <begin position="92"/>
        <end position="117"/>
    </location>
</feature>
<protein>
    <submittedName>
        <fullName evidence="2">Uncharacterized protein</fullName>
    </submittedName>
</protein>
<evidence type="ECO:0000313" key="2">
    <source>
        <dbReference type="EMBL" id="GBO08327.1"/>
    </source>
</evidence>
<evidence type="ECO:0000256" key="1">
    <source>
        <dbReference type="SAM" id="MobiDB-lite"/>
    </source>
</evidence>
<gene>
    <name evidence="2" type="ORF">AVEN_246028_1</name>
</gene>
<feature type="compositionally biased region" description="Polar residues" evidence="1">
    <location>
        <begin position="101"/>
        <end position="117"/>
    </location>
</feature>
<reference evidence="2 3" key="1">
    <citation type="journal article" date="2019" name="Sci. Rep.">
        <title>Orb-weaving spider Araneus ventricosus genome elucidates the spidroin gene catalogue.</title>
        <authorList>
            <person name="Kono N."/>
            <person name="Nakamura H."/>
            <person name="Ohtoshi R."/>
            <person name="Moran D.A.P."/>
            <person name="Shinohara A."/>
            <person name="Yoshida Y."/>
            <person name="Fujiwara M."/>
            <person name="Mori M."/>
            <person name="Tomita M."/>
            <person name="Arakawa K."/>
        </authorList>
    </citation>
    <scope>NUCLEOTIDE SEQUENCE [LARGE SCALE GENOMIC DNA]</scope>
</reference>
<name>A0A4Y2U9V6_ARAVE</name>
<proteinExistence type="predicted"/>
<accession>A0A4Y2U9V6</accession>